<gene>
    <name evidence="1" type="ORF">AWB79_02757</name>
</gene>
<protein>
    <submittedName>
        <fullName evidence="1">Uncharacterized protein</fullName>
    </submittedName>
</protein>
<name>A0A158ATH9_9BURK</name>
<keyword evidence="2" id="KW-1185">Reference proteome</keyword>
<reference evidence="1" key="1">
    <citation type="submission" date="2016-01" db="EMBL/GenBank/DDBJ databases">
        <authorList>
            <person name="Peeters C."/>
        </authorList>
    </citation>
    <scope>NUCLEOTIDE SEQUENCE</scope>
    <source>
        <strain evidence="1">LMG 29322</strain>
    </source>
</reference>
<dbReference type="AlphaFoldDB" id="A0A158ATH9"/>
<organism evidence="1 2">
    <name type="scientific">Caballeronia hypogeia</name>
    <dbReference type="NCBI Taxonomy" id="1777140"/>
    <lineage>
        <taxon>Bacteria</taxon>
        <taxon>Pseudomonadati</taxon>
        <taxon>Pseudomonadota</taxon>
        <taxon>Betaproteobacteria</taxon>
        <taxon>Burkholderiales</taxon>
        <taxon>Burkholderiaceae</taxon>
        <taxon>Caballeronia</taxon>
    </lineage>
</organism>
<evidence type="ECO:0000313" key="2">
    <source>
        <dbReference type="Proteomes" id="UP000054851"/>
    </source>
</evidence>
<proteinExistence type="predicted"/>
<sequence>MKLAKVKIEYSSGTTIVDRVTLDPTTGQVHLAPRVLGLLNKMEESECSPSFSLEYKGDVLPVNMTGNGGYVVSIPPDPGPACAGCSTQSRRHPRTSGTKTAAICTLYRRHRSAAQSDTHIPHRPGIR</sequence>
<evidence type="ECO:0000313" key="1">
    <source>
        <dbReference type="EMBL" id="SAK60960.1"/>
    </source>
</evidence>
<accession>A0A158ATH9</accession>
<dbReference type="EMBL" id="FCOA02000007">
    <property type="protein sequence ID" value="SAK60960.1"/>
    <property type="molecule type" value="Genomic_DNA"/>
</dbReference>
<dbReference type="Proteomes" id="UP000054851">
    <property type="component" value="Unassembled WGS sequence"/>
</dbReference>
<comment type="caution">
    <text evidence="1">The sequence shown here is derived from an EMBL/GenBank/DDBJ whole genome shotgun (WGS) entry which is preliminary data.</text>
</comment>
<dbReference type="STRING" id="1777140.AWB79_02757"/>
<dbReference type="RefSeq" id="WP_061167971.1">
    <property type="nucleotide sequence ID" value="NZ_FCOA02000007.1"/>
</dbReference>